<dbReference type="Proteomes" id="UP001321749">
    <property type="component" value="Unassembled WGS sequence"/>
</dbReference>
<reference evidence="2" key="2">
    <citation type="submission" date="2023-06" db="EMBL/GenBank/DDBJ databases">
        <authorList>
            <consortium name="Lawrence Berkeley National Laboratory"/>
            <person name="Mondo S.J."/>
            <person name="Hensen N."/>
            <person name="Bonometti L."/>
            <person name="Westerberg I."/>
            <person name="Brannstrom I.O."/>
            <person name="Guillou S."/>
            <person name="Cros-Aarteil S."/>
            <person name="Calhoun S."/>
            <person name="Haridas S."/>
            <person name="Kuo A."/>
            <person name="Pangilinan J."/>
            <person name="Riley R."/>
            <person name="Labutti K."/>
            <person name="Andreopoulos B."/>
            <person name="Lipzen A."/>
            <person name="Chen C."/>
            <person name="Yanf M."/>
            <person name="Daum C."/>
            <person name="Ng V."/>
            <person name="Clum A."/>
            <person name="Steindorff A."/>
            <person name="Ohm R."/>
            <person name="Martin F."/>
            <person name="Silar P."/>
            <person name="Natvig D."/>
            <person name="Lalanne C."/>
            <person name="Gautier V."/>
            <person name="Ament-Velasquez S.L."/>
            <person name="Kruys A."/>
            <person name="Hutchinson M.I."/>
            <person name="Powell A.J."/>
            <person name="Barry K."/>
            <person name="Miller A.N."/>
            <person name="Grigoriev I.V."/>
            <person name="Debuchy R."/>
            <person name="Gladieux P."/>
            <person name="Thoren M.H."/>
            <person name="Johannesson H."/>
        </authorList>
    </citation>
    <scope>NUCLEOTIDE SEQUENCE</scope>
    <source>
        <strain evidence="2">PSN324</strain>
    </source>
</reference>
<accession>A0AAV9HCX0</accession>
<dbReference type="PANTHER" id="PTHR33112:SF16">
    <property type="entry name" value="HETEROKARYON INCOMPATIBILITY DOMAIN-CONTAINING PROTEIN"/>
    <property type="match status" value="1"/>
</dbReference>
<dbReference type="Pfam" id="PF06985">
    <property type="entry name" value="HET"/>
    <property type="match status" value="1"/>
</dbReference>
<evidence type="ECO:0000259" key="1">
    <source>
        <dbReference type="Pfam" id="PF06985"/>
    </source>
</evidence>
<dbReference type="InterPro" id="IPR010730">
    <property type="entry name" value="HET"/>
</dbReference>
<reference evidence="2" key="1">
    <citation type="journal article" date="2023" name="Mol. Phylogenet. Evol.">
        <title>Genome-scale phylogeny and comparative genomics of the fungal order Sordariales.</title>
        <authorList>
            <person name="Hensen N."/>
            <person name="Bonometti L."/>
            <person name="Westerberg I."/>
            <person name="Brannstrom I.O."/>
            <person name="Guillou S."/>
            <person name="Cros-Aarteil S."/>
            <person name="Calhoun S."/>
            <person name="Haridas S."/>
            <person name="Kuo A."/>
            <person name="Mondo S."/>
            <person name="Pangilinan J."/>
            <person name="Riley R."/>
            <person name="LaButti K."/>
            <person name="Andreopoulos B."/>
            <person name="Lipzen A."/>
            <person name="Chen C."/>
            <person name="Yan M."/>
            <person name="Daum C."/>
            <person name="Ng V."/>
            <person name="Clum A."/>
            <person name="Steindorff A."/>
            <person name="Ohm R.A."/>
            <person name="Martin F."/>
            <person name="Silar P."/>
            <person name="Natvig D.O."/>
            <person name="Lalanne C."/>
            <person name="Gautier V."/>
            <person name="Ament-Velasquez S.L."/>
            <person name="Kruys A."/>
            <person name="Hutchinson M.I."/>
            <person name="Powell A.J."/>
            <person name="Barry K."/>
            <person name="Miller A.N."/>
            <person name="Grigoriev I.V."/>
            <person name="Debuchy R."/>
            <person name="Gladieux P."/>
            <person name="Hiltunen Thoren M."/>
            <person name="Johannesson H."/>
        </authorList>
    </citation>
    <scope>NUCLEOTIDE SEQUENCE</scope>
    <source>
        <strain evidence="2">PSN324</strain>
    </source>
</reference>
<keyword evidence="3" id="KW-1185">Reference proteome</keyword>
<protein>
    <submittedName>
        <fullName evidence="2">Heterokaryon incompatibility protein-domain-containing protein</fullName>
    </submittedName>
</protein>
<dbReference type="PANTHER" id="PTHR33112">
    <property type="entry name" value="DOMAIN PROTEIN, PUTATIVE-RELATED"/>
    <property type="match status" value="1"/>
</dbReference>
<organism evidence="2 3">
    <name type="scientific">Cladorrhinum samala</name>
    <dbReference type="NCBI Taxonomy" id="585594"/>
    <lineage>
        <taxon>Eukaryota</taxon>
        <taxon>Fungi</taxon>
        <taxon>Dikarya</taxon>
        <taxon>Ascomycota</taxon>
        <taxon>Pezizomycotina</taxon>
        <taxon>Sordariomycetes</taxon>
        <taxon>Sordariomycetidae</taxon>
        <taxon>Sordariales</taxon>
        <taxon>Podosporaceae</taxon>
        <taxon>Cladorrhinum</taxon>
    </lineage>
</organism>
<name>A0AAV9HCX0_9PEZI</name>
<evidence type="ECO:0000313" key="2">
    <source>
        <dbReference type="EMBL" id="KAK4458258.1"/>
    </source>
</evidence>
<proteinExistence type="predicted"/>
<feature type="domain" description="Heterokaryon incompatibility" evidence="1">
    <location>
        <begin position="115"/>
        <end position="271"/>
    </location>
</feature>
<comment type="caution">
    <text evidence="2">The sequence shown here is derived from an EMBL/GenBank/DDBJ whole genome shotgun (WGS) entry which is preliminary data.</text>
</comment>
<dbReference type="EMBL" id="MU865076">
    <property type="protein sequence ID" value="KAK4458258.1"/>
    <property type="molecule type" value="Genomic_DNA"/>
</dbReference>
<gene>
    <name evidence="2" type="ORF">QBC42DRAFT_308733</name>
</gene>
<sequence length="312" mass="35310">MEDDAAPEVIPRTPSSGTLCATCQAAVEWGCDLNRQEGESQVYDERAIWRHHCPDFDDRLRTVQQWLQDCRSRHGECRQDVKIRPARLLDLSSVALSGEVKLVLTADIPAADVRYTALSHCWGTGTSEPPPKTNGHNQQNHMRGILLTDLPRNFQDAVAISLKLGIPYLWIDSLCILQDDKEEWEQEAMKMAHIYEGGVLTIAAAGSPDAYGGIINRLDQPTYTIPHPHAGDQVGAGPAQPSLIVRQQCHQHHLHSSMNSNYRQRGWILQELALSPRTIFFTKGQFFWQCRRFFESEDKAYRSSQFEALFKT</sequence>
<dbReference type="AlphaFoldDB" id="A0AAV9HCX0"/>
<evidence type="ECO:0000313" key="3">
    <source>
        <dbReference type="Proteomes" id="UP001321749"/>
    </source>
</evidence>